<sequence length="46" mass="5353">MVETLNELQITTLLVAETQLQVYQLSRYVAIFCKAVEKLIIKQKIE</sequence>
<protein>
    <submittedName>
        <fullName evidence="1">Uncharacterized protein</fullName>
    </submittedName>
</protein>
<comment type="caution">
    <text evidence="1">The sequence shown here is derived from an EMBL/GenBank/DDBJ whole genome shotgun (WGS) entry which is preliminary data.</text>
</comment>
<gene>
    <name evidence="1" type="ORF">KME32_00990</name>
</gene>
<dbReference type="AlphaFoldDB" id="A0A951PVE3"/>
<evidence type="ECO:0000313" key="2">
    <source>
        <dbReference type="Proteomes" id="UP000715781"/>
    </source>
</evidence>
<dbReference type="Proteomes" id="UP000715781">
    <property type="component" value="Unassembled WGS sequence"/>
</dbReference>
<organism evidence="1 2">
    <name type="scientific">Mojavia pulchra JT2-VF2</name>
    <dbReference type="NCBI Taxonomy" id="287848"/>
    <lineage>
        <taxon>Bacteria</taxon>
        <taxon>Bacillati</taxon>
        <taxon>Cyanobacteriota</taxon>
        <taxon>Cyanophyceae</taxon>
        <taxon>Nostocales</taxon>
        <taxon>Nostocaceae</taxon>
    </lineage>
</organism>
<name>A0A951PVE3_9NOST</name>
<accession>A0A951PVE3</accession>
<reference evidence="1" key="1">
    <citation type="submission" date="2021-05" db="EMBL/GenBank/DDBJ databases">
        <authorList>
            <person name="Pietrasiak N."/>
            <person name="Ward R."/>
            <person name="Stajich J.E."/>
            <person name="Kurbessoian T."/>
        </authorList>
    </citation>
    <scope>NUCLEOTIDE SEQUENCE</scope>
    <source>
        <strain evidence="1">JT2-VF2</strain>
    </source>
</reference>
<proteinExistence type="predicted"/>
<reference evidence="1" key="2">
    <citation type="journal article" date="2022" name="Microbiol. Resour. Announc.">
        <title>Metagenome Sequencing to Explore Phylogenomics of Terrestrial Cyanobacteria.</title>
        <authorList>
            <person name="Ward R.D."/>
            <person name="Stajich J.E."/>
            <person name="Johansen J.R."/>
            <person name="Huntemann M."/>
            <person name="Clum A."/>
            <person name="Foster B."/>
            <person name="Foster B."/>
            <person name="Roux S."/>
            <person name="Palaniappan K."/>
            <person name="Varghese N."/>
            <person name="Mukherjee S."/>
            <person name="Reddy T.B.K."/>
            <person name="Daum C."/>
            <person name="Copeland A."/>
            <person name="Chen I.A."/>
            <person name="Ivanova N.N."/>
            <person name="Kyrpides N.C."/>
            <person name="Shapiro N."/>
            <person name="Eloe-Fadrosh E.A."/>
            <person name="Pietrasiak N."/>
        </authorList>
    </citation>
    <scope>NUCLEOTIDE SEQUENCE</scope>
    <source>
        <strain evidence="1">JT2-VF2</strain>
    </source>
</reference>
<evidence type="ECO:0000313" key="1">
    <source>
        <dbReference type="EMBL" id="MBW4559725.1"/>
    </source>
</evidence>
<dbReference type="EMBL" id="JAHHHN010000001">
    <property type="protein sequence ID" value="MBW4559725.1"/>
    <property type="molecule type" value="Genomic_DNA"/>
</dbReference>